<name>A0A5B2ZAZ6_9GAMM</name>
<dbReference type="InterPro" id="IPR013149">
    <property type="entry name" value="ADH-like_C"/>
</dbReference>
<dbReference type="InterPro" id="IPR020843">
    <property type="entry name" value="ER"/>
</dbReference>
<dbReference type="PANTHER" id="PTHR45033:SF2">
    <property type="entry name" value="ZINC-TYPE ALCOHOL DEHYDROGENASE-LIKE PROTEIN C1773.06C"/>
    <property type="match status" value="1"/>
</dbReference>
<dbReference type="Gene3D" id="3.40.50.720">
    <property type="entry name" value="NAD(P)-binding Rossmann-like Domain"/>
    <property type="match status" value="1"/>
</dbReference>
<dbReference type="SUPFAM" id="SSF51735">
    <property type="entry name" value="NAD(P)-binding Rossmann-fold domains"/>
    <property type="match status" value="1"/>
</dbReference>
<dbReference type="RefSeq" id="WP_149861012.1">
    <property type="nucleotide sequence ID" value="NZ_VUOD01000007.1"/>
</dbReference>
<dbReference type="CDD" id="cd08276">
    <property type="entry name" value="MDR7"/>
    <property type="match status" value="1"/>
</dbReference>
<dbReference type="InterPro" id="IPR013154">
    <property type="entry name" value="ADH-like_N"/>
</dbReference>
<sequence length="382" mass="38763">MSHRPSAQPLPSSVQAPSSSAQAPSSSAQAPSSSGAVAPVATDAIAYRLVRGAGIGALQAVRRPRRAPGPGELRIGIRAVALNHRDLMFADGRSGQGGPAIVPASDAAGVVLEAGPGVTLFRPGDRVISSFFPDWLAGPVTTAATARALGGSVDGVLAEEVVSPETAWVPAPAHLDPVEAATLPCAGLTAWHALFELDPLPPGATVALLGTGGVSVWALQLAKAAGLRVILTSSDDGKLERARTLGADFTVNYRRVPAWGAVLRELAGGEGVDRVLDVGGPVTLAQSVTALRPGGSVAVVGRLGGGEPAALDPAALFLGGKRLLGLMVGSRAMALRFSRFVETAGLRPVIDRVFPFDRAGDAYRSLAASRHLGKVVIAAGEG</sequence>
<evidence type="ECO:0000259" key="2">
    <source>
        <dbReference type="SMART" id="SM00829"/>
    </source>
</evidence>
<protein>
    <submittedName>
        <fullName evidence="3">NAD(P)-dependent alcohol dehydrogenase</fullName>
    </submittedName>
</protein>
<dbReference type="InterPro" id="IPR052711">
    <property type="entry name" value="Zinc_ADH-like"/>
</dbReference>
<dbReference type="SUPFAM" id="SSF50129">
    <property type="entry name" value="GroES-like"/>
    <property type="match status" value="1"/>
</dbReference>
<dbReference type="GO" id="GO:0016491">
    <property type="term" value="F:oxidoreductase activity"/>
    <property type="evidence" value="ECO:0007669"/>
    <property type="project" value="InterPro"/>
</dbReference>
<evidence type="ECO:0000256" key="1">
    <source>
        <dbReference type="SAM" id="MobiDB-lite"/>
    </source>
</evidence>
<evidence type="ECO:0000313" key="4">
    <source>
        <dbReference type="Proteomes" id="UP000322165"/>
    </source>
</evidence>
<comment type="caution">
    <text evidence="3">The sequence shown here is derived from an EMBL/GenBank/DDBJ whole genome shotgun (WGS) entry which is preliminary data.</text>
</comment>
<proteinExistence type="predicted"/>
<dbReference type="PANTHER" id="PTHR45033">
    <property type="match status" value="1"/>
</dbReference>
<dbReference type="AlphaFoldDB" id="A0A5B2ZAZ6"/>
<dbReference type="Proteomes" id="UP000322165">
    <property type="component" value="Unassembled WGS sequence"/>
</dbReference>
<gene>
    <name evidence="3" type="ORF">F0415_09640</name>
</gene>
<feature type="domain" description="Enoyl reductase (ER)" evidence="2">
    <location>
        <begin position="53"/>
        <end position="377"/>
    </location>
</feature>
<reference evidence="3 4" key="1">
    <citation type="submission" date="2019-09" db="EMBL/GenBank/DDBJ databases">
        <title>Arenimonas chukotkensis sp. nov., a bacterium isolated from Chukotka hot spring, Arctic region, Russia.</title>
        <authorList>
            <person name="Zayulina K.S."/>
            <person name="Prokofeva M.I."/>
            <person name="Elcheninov A.G."/>
            <person name="Novikov A."/>
            <person name="Kochetkova T.V."/>
            <person name="Kublanov I.V."/>
        </authorList>
    </citation>
    <scope>NUCLEOTIDE SEQUENCE [LARGE SCALE GENOMIC DNA]</scope>
    <source>
        <strain evidence="3 4">3729k</strain>
    </source>
</reference>
<dbReference type="EMBL" id="VUOD01000007">
    <property type="protein sequence ID" value="KAA2284321.1"/>
    <property type="molecule type" value="Genomic_DNA"/>
</dbReference>
<dbReference type="Pfam" id="PF00107">
    <property type="entry name" value="ADH_zinc_N"/>
    <property type="match status" value="1"/>
</dbReference>
<dbReference type="InterPro" id="IPR011032">
    <property type="entry name" value="GroES-like_sf"/>
</dbReference>
<accession>A0A5B2ZAZ6</accession>
<dbReference type="SMART" id="SM00829">
    <property type="entry name" value="PKS_ER"/>
    <property type="match status" value="1"/>
</dbReference>
<organism evidence="3 4">
    <name type="scientific">Arenimonas fontis</name>
    <dbReference type="NCBI Taxonomy" id="2608255"/>
    <lineage>
        <taxon>Bacteria</taxon>
        <taxon>Pseudomonadati</taxon>
        <taxon>Pseudomonadota</taxon>
        <taxon>Gammaproteobacteria</taxon>
        <taxon>Lysobacterales</taxon>
        <taxon>Lysobacteraceae</taxon>
        <taxon>Arenimonas</taxon>
    </lineage>
</organism>
<evidence type="ECO:0000313" key="3">
    <source>
        <dbReference type="EMBL" id="KAA2284321.1"/>
    </source>
</evidence>
<dbReference type="Gene3D" id="3.90.180.10">
    <property type="entry name" value="Medium-chain alcohol dehydrogenases, catalytic domain"/>
    <property type="match status" value="1"/>
</dbReference>
<keyword evidence="4" id="KW-1185">Reference proteome</keyword>
<reference evidence="3 4" key="2">
    <citation type="submission" date="2019-09" db="EMBL/GenBank/DDBJ databases">
        <authorList>
            <person name="Mazur A."/>
        </authorList>
    </citation>
    <scope>NUCLEOTIDE SEQUENCE [LARGE SCALE GENOMIC DNA]</scope>
    <source>
        <strain evidence="3 4">3729k</strain>
    </source>
</reference>
<feature type="region of interest" description="Disordered" evidence="1">
    <location>
        <begin position="1"/>
        <end position="35"/>
    </location>
</feature>
<dbReference type="InterPro" id="IPR036291">
    <property type="entry name" value="NAD(P)-bd_dom_sf"/>
</dbReference>
<dbReference type="Pfam" id="PF08240">
    <property type="entry name" value="ADH_N"/>
    <property type="match status" value="1"/>
</dbReference>